<accession>A0A6J6CR91</accession>
<gene>
    <name evidence="2" type="ORF">UFOPK1358_01798</name>
    <name evidence="3" type="ORF">UFOPK2766_01430</name>
    <name evidence="4" type="ORF">UFOPK3519_01902</name>
</gene>
<name>A0A6J6CR91_9ZZZZ</name>
<dbReference type="EMBL" id="CAEZYU010000066">
    <property type="protein sequence ID" value="CAB4747159.1"/>
    <property type="molecule type" value="Genomic_DNA"/>
</dbReference>
<dbReference type="EMBL" id="CAFBMG010000235">
    <property type="protein sequence ID" value="CAB4920482.1"/>
    <property type="molecule type" value="Genomic_DNA"/>
</dbReference>
<organism evidence="2">
    <name type="scientific">freshwater metagenome</name>
    <dbReference type="NCBI Taxonomy" id="449393"/>
    <lineage>
        <taxon>unclassified sequences</taxon>
        <taxon>metagenomes</taxon>
        <taxon>ecological metagenomes</taxon>
    </lineage>
</organism>
<evidence type="ECO:0000313" key="3">
    <source>
        <dbReference type="EMBL" id="CAB4747159.1"/>
    </source>
</evidence>
<feature type="region of interest" description="Disordered" evidence="1">
    <location>
        <begin position="1"/>
        <end position="49"/>
    </location>
</feature>
<evidence type="ECO:0000256" key="1">
    <source>
        <dbReference type="SAM" id="MobiDB-lite"/>
    </source>
</evidence>
<evidence type="ECO:0000313" key="2">
    <source>
        <dbReference type="EMBL" id="CAB4553961.1"/>
    </source>
</evidence>
<feature type="compositionally biased region" description="Basic residues" evidence="1">
    <location>
        <begin position="39"/>
        <end position="49"/>
    </location>
</feature>
<reference evidence="2" key="1">
    <citation type="submission" date="2020-05" db="EMBL/GenBank/DDBJ databases">
        <authorList>
            <person name="Chiriac C."/>
            <person name="Salcher M."/>
            <person name="Ghai R."/>
            <person name="Kavagutti S V."/>
        </authorList>
    </citation>
    <scope>NUCLEOTIDE SEQUENCE</scope>
</reference>
<protein>
    <submittedName>
        <fullName evidence="2">Unannotated protein</fullName>
    </submittedName>
</protein>
<dbReference type="EMBL" id="CAEZSF010000236">
    <property type="protein sequence ID" value="CAB4553961.1"/>
    <property type="molecule type" value="Genomic_DNA"/>
</dbReference>
<dbReference type="AlphaFoldDB" id="A0A6J6CR91"/>
<proteinExistence type="predicted"/>
<evidence type="ECO:0000313" key="4">
    <source>
        <dbReference type="EMBL" id="CAB4920482.1"/>
    </source>
</evidence>
<sequence>MARPLPSFPQWLVAEPPNLLGSQDAQPDDGSQPDPVPVHRGHIPHKYRKSGAASMLAAGLIGLREILDPAKDQRSVIEQQTNDDDIKRPIEVFLDPDNPAASIVVIRDPADNN</sequence>